<dbReference type="EMBL" id="VLLE01000005">
    <property type="protein sequence ID" value="TWI80239.1"/>
    <property type="molecule type" value="Genomic_DNA"/>
</dbReference>
<evidence type="ECO:0000259" key="2">
    <source>
        <dbReference type="Pfam" id="PF00144"/>
    </source>
</evidence>
<protein>
    <submittedName>
        <fullName evidence="3">CubicO group peptidase (Beta-lactamase class C family)</fullName>
    </submittedName>
</protein>
<gene>
    <name evidence="3" type="ORF">IQ13_2911</name>
</gene>
<dbReference type="PANTHER" id="PTHR43283">
    <property type="entry name" value="BETA-LACTAMASE-RELATED"/>
    <property type="match status" value="1"/>
</dbReference>
<evidence type="ECO:0000313" key="3">
    <source>
        <dbReference type="EMBL" id="TWI80239.1"/>
    </source>
</evidence>
<dbReference type="SUPFAM" id="SSF56601">
    <property type="entry name" value="beta-lactamase/transpeptidase-like"/>
    <property type="match status" value="1"/>
</dbReference>
<keyword evidence="1" id="KW-0732">Signal</keyword>
<proteinExistence type="predicted"/>
<comment type="caution">
    <text evidence="3">The sequence shown here is derived from an EMBL/GenBank/DDBJ whole genome shotgun (WGS) entry which is preliminary data.</text>
</comment>
<dbReference type="RefSeq" id="WP_144887079.1">
    <property type="nucleotide sequence ID" value="NZ_VLLE01000005.1"/>
</dbReference>
<feature type="chain" id="PRO_5021794418" evidence="1">
    <location>
        <begin position="20"/>
        <end position="337"/>
    </location>
</feature>
<dbReference type="OrthoDB" id="2247630at2"/>
<dbReference type="PANTHER" id="PTHR43283:SF3">
    <property type="entry name" value="BETA-LACTAMASE FAMILY PROTEIN (AFU_ORTHOLOGUE AFUA_5G07500)"/>
    <property type="match status" value="1"/>
</dbReference>
<dbReference type="Pfam" id="PF00144">
    <property type="entry name" value="Beta-lactamase"/>
    <property type="match status" value="1"/>
</dbReference>
<reference evidence="3 4" key="1">
    <citation type="journal article" date="2015" name="Stand. Genomic Sci.">
        <title>Genomic Encyclopedia of Bacterial and Archaeal Type Strains, Phase III: the genomes of soil and plant-associated and newly described type strains.</title>
        <authorList>
            <person name="Whitman W.B."/>
            <person name="Woyke T."/>
            <person name="Klenk H.P."/>
            <person name="Zhou Y."/>
            <person name="Lilburn T.G."/>
            <person name="Beck B.J."/>
            <person name="De Vos P."/>
            <person name="Vandamme P."/>
            <person name="Eisen J.A."/>
            <person name="Garrity G."/>
            <person name="Hugenholtz P."/>
            <person name="Kyrpides N.C."/>
        </authorList>
    </citation>
    <scope>NUCLEOTIDE SEQUENCE [LARGE SCALE GENOMIC DNA]</scope>
    <source>
        <strain evidence="3 4">CGMCC 1.7271</strain>
    </source>
</reference>
<organism evidence="3 4">
    <name type="scientific">Lacibacter cauensis</name>
    <dbReference type="NCBI Taxonomy" id="510947"/>
    <lineage>
        <taxon>Bacteria</taxon>
        <taxon>Pseudomonadati</taxon>
        <taxon>Bacteroidota</taxon>
        <taxon>Chitinophagia</taxon>
        <taxon>Chitinophagales</taxon>
        <taxon>Chitinophagaceae</taxon>
        <taxon>Lacibacter</taxon>
    </lineage>
</organism>
<dbReference type="InterPro" id="IPR012338">
    <property type="entry name" value="Beta-lactam/transpept-like"/>
</dbReference>
<feature type="domain" description="Beta-lactamase-related" evidence="2">
    <location>
        <begin position="41"/>
        <end position="314"/>
    </location>
</feature>
<dbReference type="Gene3D" id="3.40.710.10">
    <property type="entry name" value="DD-peptidase/beta-lactamase superfamily"/>
    <property type="match status" value="1"/>
</dbReference>
<feature type="signal peptide" evidence="1">
    <location>
        <begin position="1"/>
        <end position="19"/>
    </location>
</feature>
<dbReference type="InterPro" id="IPR001466">
    <property type="entry name" value="Beta-lactam-related"/>
</dbReference>
<dbReference type="Proteomes" id="UP000316167">
    <property type="component" value="Unassembled WGS sequence"/>
</dbReference>
<name>A0A562SFX0_9BACT</name>
<accession>A0A562SFX0</accession>
<keyword evidence="4" id="KW-1185">Reference proteome</keyword>
<evidence type="ECO:0000256" key="1">
    <source>
        <dbReference type="SAM" id="SignalP"/>
    </source>
</evidence>
<dbReference type="InterPro" id="IPR050789">
    <property type="entry name" value="Diverse_Enzym_Activities"/>
</dbReference>
<evidence type="ECO:0000313" key="4">
    <source>
        <dbReference type="Proteomes" id="UP000316167"/>
    </source>
</evidence>
<sequence length="337" mass="38087">MKYMLLFVFTVFSVTVCTAQNFTEVEQFMLNNQKQLGDDQALMIYKDGKVVYQKALGDFKANMQAPIGESSQWLTAALVMIMVQEGKISLDDNVGKYLPIFPKWMKGYITIRNCLSHTDGIEPDKQGAGKMFQRNSFSSLEEEVNHYAEKRAIVNNPGAWFQYNQIGTNIVGRVLEVVTKKKFDRLIQEKLFRPMNLRLTTFSNYTSAISPFDGAKSTATEYSNFMSMLLNKGMYNGKQILTEASVAELMKIQTGNALNKFTPPFMNGYSYGLGTWVESKDSKVVSAVSPTAPFAWIDYCKGYTCILLTKKERDPLKRELYDQLKTLVDAQISGGCK</sequence>
<dbReference type="AlphaFoldDB" id="A0A562SFX0"/>